<dbReference type="InterPro" id="IPR010237">
    <property type="entry name" value="Pyr-5-nucltdase"/>
</dbReference>
<dbReference type="SUPFAM" id="SSF56784">
    <property type="entry name" value="HAD-like"/>
    <property type="match status" value="1"/>
</dbReference>
<dbReference type="SFLD" id="SFLDG01129">
    <property type="entry name" value="C1.5:_HAD__Beta-PGM__Phosphata"/>
    <property type="match status" value="1"/>
</dbReference>
<keyword evidence="1" id="KW-0378">Hydrolase</keyword>
<name>A0A560FMH0_9PROT</name>
<organism evidence="1 2">
    <name type="scientific">Nitrospirillum amazonense</name>
    <dbReference type="NCBI Taxonomy" id="28077"/>
    <lineage>
        <taxon>Bacteria</taxon>
        <taxon>Pseudomonadati</taxon>
        <taxon>Pseudomonadota</taxon>
        <taxon>Alphaproteobacteria</taxon>
        <taxon>Rhodospirillales</taxon>
        <taxon>Azospirillaceae</taxon>
        <taxon>Nitrospirillum</taxon>
    </lineage>
</organism>
<dbReference type="Pfam" id="PF00702">
    <property type="entry name" value="Hydrolase"/>
    <property type="match status" value="1"/>
</dbReference>
<protein>
    <submittedName>
        <fullName evidence="1">Putative hydrolase of the HAD superfamily</fullName>
    </submittedName>
</protein>
<evidence type="ECO:0000313" key="2">
    <source>
        <dbReference type="Proteomes" id="UP000319859"/>
    </source>
</evidence>
<dbReference type="RefSeq" id="WP_145749361.1">
    <property type="nucleotide sequence ID" value="NZ_VITN01000003.1"/>
</dbReference>
<dbReference type="PANTHER" id="PTHR12725">
    <property type="entry name" value="HALOACID DEHALOGENASE-LIKE HYDROLASE"/>
    <property type="match status" value="1"/>
</dbReference>
<dbReference type="NCBIfam" id="TIGR01509">
    <property type="entry name" value="HAD-SF-IA-v3"/>
    <property type="match status" value="1"/>
</dbReference>
<dbReference type="AlphaFoldDB" id="A0A560FMH0"/>
<sequence length="259" mass="27817">MMTDTAPLTVTAPLAVTAAGHAPMGSPFAHIDTWIFDLDNTLYPAACNLFAQVDVRIGAYIAEALGLDADAAKRLQKDYFRQYGTSLRGLMLNHGVQPGPFLDYVHDIDVSAILPQPAMAESLAALPGRKIIYTNGSKGHAENVMRRLGVADQFHAVFDIVAADFTPKPDALPYTTLIQRHGIDPTRAVMVEDIARNLEPARALGMATVLVETDSPFSLPNPDAPPEALSPGALPYVQHRITDVPAWLAQVVADLAASK</sequence>
<reference evidence="1 2" key="1">
    <citation type="submission" date="2019-06" db="EMBL/GenBank/DDBJ databases">
        <title>Genomic Encyclopedia of Type Strains, Phase IV (KMG-V): Genome sequencing to study the core and pangenomes of soil and plant-associated prokaryotes.</title>
        <authorList>
            <person name="Whitman W."/>
        </authorList>
    </citation>
    <scope>NUCLEOTIDE SEQUENCE [LARGE SCALE GENOMIC DNA]</scope>
    <source>
        <strain evidence="1 2">BR 11880</strain>
    </source>
</reference>
<proteinExistence type="predicted"/>
<dbReference type="InterPro" id="IPR036412">
    <property type="entry name" value="HAD-like_sf"/>
</dbReference>
<dbReference type="SFLD" id="SFLDS00003">
    <property type="entry name" value="Haloacid_Dehalogenase"/>
    <property type="match status" value="1"/>
</dbReference>
<dbReference type="EMBL" id="VITN01000003">
    <property type="protein sequence ID" value="TWB22816.1"/>
    <property type="molecule type" value="Genomic_DNA"/>
</dbReference>
<dbReference type="Gene3D" id="3.40.50.1000">
    <property type="entry name" value="HAD superfamily/HAD-like"/>
    <property type="match status" value="1"/>
</dbReference>
<comment type="caution">
    <text evidence="1">The sequence shown here is derived from an EMBL/GenBank/DDBJ whole genome shotgun (WGS) entry which is preliminary data.</text>
</comment>
<dbReference type="OrthoDB" id="9803141at2"/>
<dbReference type="InterPro" id="IPR006439">
    <property type="entry name" value="HAD-SF_hydro_IA"/>
</dbReference>
<dbReference type="NCBIfam" id="TIGR01993">
    <property type="entry name" value="Pyr-5-nucltdase"/>
    <property type="match status" value="1"/>
</dbReference>
<dbReference type="SFLD" id="SFLDG01132">
    <property type="entry name" value="C1.5.3:_5'-Nucleotidase_Like"/>
    <property type="match status" value="1"/>
</dbReference>
<accession>A0A560FMH0</accession>
<dbReference type="PANTHER" id="PTHR12725:SF117">
    <property type="entry name" value="HALOACID DEHALOGENASE-LIKE HYDROLASE"/>
    <property type="match status" value="1"/>
</dbReference>
<dbReference type="Gene3D" id="1.10.150.450">
    <property type="match status" value="1"/>
</dbReference>
<gene>
    <name evidence="1" type="ORF">FBZ89_103447</name>
</gene>
<dbReference type="Proteomes" id="UP000319859">
    <property type="component" value="Unassembled WGS sequence"/>
</dbReference>
<evidence type="ECO:0000313" key="1">
    <source>
        <dbReference type="EMBL" id="TWB22816.1"/>
    </source>
</evidence>
<dbReference type="GO" id="GO:0016787">
    <property type="term" value="F:hydrolase activity"/>
    <property type="evidence" value="ECO:0007669"/>
    <property type="project" value="UniProtKB-KW"/>
</dbReference>
<dbReference type="InterPro" id="IPR023214">
    <property type="entry name" value="HAD_sf"/>
</dbReference>